<dbReference type="Gene3D" id="3.40.30.10">
    <property type="entry name" value="Glutaredoxin"/>
    <property type="match status" value="1"/>
</dbReference>
<keyword evidence="1" id="KW-0812">Transmembrane</keyword>
<keyword evidence="1" id="KW-0472">Membrane</keyword>
<dbReference type="Proteomes" id="UP001592528">
    <property type="component" value="Unassembled WGS sequence"/>
</dbReference>
<proteinExistence type="predicted"/>
<dbReference type="SUPFAM" id="SSF52833">
    <property type="entry name" value="Thioredoxin-like"/>
    <property type="match status" value="1"/>
</dbReference>
<dbReference type="RefSeq" id="WP_030249268.1">
    <property type="nucleotide sequence ID" value="NZ_JBHEZZ010000008.1"/>
</dbReference>
<gene>
    <name evidence="2" type="ORF">ACEZDJ_17185</name>
</gene>
<keyword evidence="1" id="KW-1133">Transmembrane helix</keyword>
<protein>
    <recommendedName>
        <fullName evidence="4">Thioredoxin domain-containing protein</fullName>
    </recommendedName>
</protein>
<sequence>MLYLATGVTVVGLLCLFDLFLTFAVIRRLREHASRLERVAGADRLLPVGARIGAATAADLDGQPVTADWLRQGTRLVVLMSDTCNSCLAEVGAAAGYAGRMPGGRDDVLAVVTGRGAADGHRDQLVAGLREVARVVTGADASALATAFAAESYPCFYLLDRGRVAVAGHGVDDLPELVRH</sequence>
<feature type="transmembrane region" description="Helical" evidence="1">
    <location>
        <begin position="6"/>
        <end position="26"/>
    </location>
</feature>
<organism evidence="2 3">
    <name type="scientific">Streptacidiphilus cavernicola</name>
    <dbReference type="NCBI Taxonomy" id="3342716"/>
    <lineage>
        <taxon>Bacteria</taxon>
        <taxon>Bacillati</taxon>
        <taxon>Actinomycetota</taxon>
        <taxon>Actinomycetes</taxon>
        <taxon>Kitasatosporales</taxon>
        <taxon>Streptomycetaceae</taxon>
        <taxon>Streptacidiphilus</taxon>
    </lineage>
</organism>
<evidence type="ECO:0000256" key="1">
    <source>
        <dbReference type="SAM" id="Phobius"/>
    </source>
</evidence>
<accession>A0ABV6UNJ1</accession>
<reference evidence="2 3" key="1">
    <citation type="submission" date="2024-09" db="EMBL/GenBank/DDBJ databases">
        <authorList>
            <person name="Lee S.D."/>
        </authorList>
    </citation>
    <scope>NUCLEOTIDE SEQUENCE [LARGE SCALE GENOMIC DNA]</scope>
    <source>
        <strain evidence="2 3">N1-5</strain>
    </source>
</reference>
<evidence type="ECO:0000313" key="2">
    <source>
        <dbReference type="EMBL" id="MFC1403027.1"/>
    </source>
</evidence>
<name>A0ABV6UNJ1_9ACTN</name>
<dbReference type="InterPro" id="IPR036249">
    <property type="entry name" value="Thioredoxin-like_sf"/>
</dbReference>
<dbReference type="EMBL" id="JBHEZZ010000008">
    <property type="protein sequence ID" value="MFC1403027.1"/>
    <property type="molecule type" value="Genomic_DNA"/>
</dbReference>
<evidence type="ECO:0000313" key="3">
    <source>
        <dbReference type="Proteomes" id="UP001592528"/>
    </source>
</evidence>
<comment type="caution">
    <text evidence="2">The sequence shown here is derived from an EMBL/GenBank/DDBJ whole genome shotgun (WGS) entry which is preliminary data.</text>
</comment>
<evidence type="ECO:0008006" key="4">
    <source>
        <dbReference type="Google" id="ProtNLM"/>
    </source>
</evidence>
<keyword evidence="3" id="KW-1185">Reference proteome</keyword>